<gene>
    <name evidence="1" type="ORF">FPANT_6812</name>
</gene>
<name>A0A8H5LBU2_9HYPO</name>
<evidence type="ECO:0000313" key="2">
    <source>
        <dbReference type="Proteomes" id="UP000544095"/>
    </source>
</evidence>
<accession>A0A8H5LBU2</accession>
<sequence length="96" mass="10455">MAAEGNINPAITGQYRIICAYELIRAMMDNISSKDTTRPVKDWPGYARSAVDLDSDGELSNQRSAYLDALRFKSEVLGGYWDDSGGGGGDRLTTCN</sequence>
<dbReference type="Proteomes" id="UP000544095">
    <property type="component" value="Unassembled WGS sequence"/>
</dbReference>
<evidence type="ECO:0000313" key="1">
    <source>
        <dbReference type="EMBL" id="KAF5587776.1"/>
    </source>
</evidence>
<reference evidence="1 2" key="1">
    <citation type="submission" date="2020-05" db="EMBL/GenBank/DDBJ databases">
        <title>Identification and distribution of gene clusters putatively required for synthesis of sphingolipid metabolism inhibitors in phylogenetically diverse species of the filamentous fungus Fusarium.</title>
        <authorList>
            <person name="Kim H.-S."/>
            <person name="Busman M."/>
            <person name="Brown D.W."/>
            <person name="Divon H."/>
            <person name="Uhlig S."/>
            <person name="Proctor R.H."/>
        </authorList>
    </citation>
    <scope>NUCLEOTIDE SEQUENCE [LARGE SCALE GENOMIC DNA]</scope>
    <source>
        <strain evidence="1 2">NRRL 25211</strain>
    </source>
</reference>
<organism evidence="1 2">
    <name type="scientific">Fusarium pseudoanthophilum</name>
    <dbReference type="NCBI Taxonomy" id="48495"/>
    <lineage>
        <taxon>Eukaryota</taxon>
        <taxon>Fungi</taxon>
        <taxon>Dikarya</taxon>
        <taxon>Ascomycota</taxon>
        <taxon>Pezizomycotina</taxon>
        <taxon>Sordariomycetes</taxon>
        <taxon>Hypocreomycetidae</taxon>
        <taxon>Hypocreales</taxon>
        <taxon>Nectriaceae</taxon>
        <taxon>Fusarium</taxon>
        <taxon>Fusarium fujikuroi species complex</taxon>
    </lineage>
</organism>
<dbReference type="EMBL" id="JAAOAR010000326">
    <property type="protein sequence ID" value="KAF5587776.1"/>
    <property type="molecule type" value="Genomic_DNA"/>
</dbReference>
<comment type="caution">
    <text evidence="1">The sequence shown here is derived from an EMBL/GenBank/DDBJ whole genome shotgun (WGS) entry which is preliminary data.</text>
</comment>
<dbReference type="AlphaFoldDB" id="A0A8H5LBU2"/>
<keyword evidence="2" id="KW-1185">Reference proteome</keyword>
<proteinExistence type="predicted"/>
<protein>
    <submittedName>
        <fullName evidence="1">Uncharacterized protein</fullName>
    </submittedName>
</protein>